<dbReference type="AlphaFoldDB" id="A0A6A5TF63"/>
<keyword evidence="3" id="KW-1185">Reference proteome</keyword>
<proteinExistence type="predicted"/>
<evidence type="ECO:0000256" key="1">
    <source>
        <dbReference type="SAM" id="Phobius"/>
    </source>
</evidence>
<keyword evidence="1" id="KW-1133">Transmembrane helix</keyword>
<dbReference type="EMBL" id="ML977037">
    <property type="protein sequence ID" value="KAF1949416.1"/>
    <property type="molecule type" value="Genomic_DNA"/>
</dbReference>
<dbReference type="Proteomes" id="UP000800035">
    <property type="component" value="Unassembled WGS sequence"/>
</dbReference>
<organism evidence="2 3">
    <name type="scientific">Byssothecium circinans</name>
    <dbReference type="NCBI Taxonomy" id="147558"/>
    <lineage>
        <taxon>Eukaryota</taxon>
        <taxon>Fungi</taxon>
        <taxon>Dikarya</taxon>
        <taxon>Ascomycota</taxon>
        <taxon>Pezizomycotina</taxon>
        <taxon>Dothideomycetes</taxon>
        <taxon>Pleosporomycetidae</taxon>
        <taxon>Pleosporales</taxon>
        <taxon>Massarineae</taxon>
        <taxon>Massarinaceae</taxon>
        <taxon>Byssothecium</taxon>
    </lineage>
</organism>
<dbReference type="OrthoDB" id="3777748at2759"/>
<protein>
    <submittedName>
        <fullName evidence="2">Uncharacterized protein</fullName>
    </submittedName>
</protein>
<sequence length="335" mass="37100">MALTTATLLVLKAVAVWILVQCGLELVETRLPAVTPGIKFMRACNSFAATTGTTFCALLVLLPSFVFVVLEVFGYVRERTRMLPSKSLSEYVERGVRIINELEALGERVRMAATKLSMDDEQEEFMCEQSIPHNAAPGPNVLPQACGNVLLAVCRHSESMERLYSTLQPPGVDDLIYCDCEDFEIRGQKIVSMLGMLRECMERQTEVVQAVDALCPMMLSMVGCSDDDGADDSGFIDYVKLWCNFDVLPAPAVENRDALVIGPPLIRSVEPGEICIQINASTAPSSLMLSIASQFHEQGPIVEKTGSYVENFPDILRRKQTCYTEYNLIYVYTVP</sequence>
<feature type="transmembrane region" description="Helical" evidence="1">
    <location>
        <begin position="46"/>
        <end position="76"/>
    </location>
</feature>
<evidence type="ECO:0000313" key="3">
    <source>
        <dbReference type="Proteomes" id="UP000800035"/>
    </source>
</evidence>
<name>A0A6A5TF63_9PLEO</name>
<keyword evidence="1" id="KW-0812">Transmembrane</keyword>
<gene>
    <name evidence="2" type="ORF">CC80DRAFT_540256</name>
</gene>
<evidence type="ECO:0000313" key="2">
    <source>
        <dbReference type="EMBL" id="KAF1949416.1"/>
    </source>
</evidence>
<keyword evidence="1" id="KW-0472">Membrane</keyword>
<accession>A0A6A5TF63</accession>
<reference evidence="2" key="1">
    <citation type="journal article" date="2020" name="Stud. Mycol.">
        <title>101 Dothideomycetes genomes: a test case for predicting lifestyles and emergence of pathogens.</title>
        <authorList>
            <person name="Haridas S."/>
            <person name="Albert R."/>
            <person name="Binder M."/>
            <person name="Bloem J."/>
            <person name="Labutti K."/>
            <person name="Salamov A."/>
            <person name="Andreopoulos B."/>
            <person name="Baker S."/>
            <person name="Barry K."/>
            <person name="Bills G."/>
            <person name="Bluhm B."/>
            <person name="Cannon C."/>
            <person name="Castanera R."/>
            <person name="Culley D."/>
            <person name="Daum C."/>
            <person name="Ezra D."/>
            <person name="Gonzalez J."/>
            <person name="Henrissat B."/>
            <person name="Kuo A."/>
            <person name="Liang C."/>
            <person name="Lipzen A."/>
            <person name="Lutzoni F."/>
            <person name="Magnuson J."/>
            <person name="Mondo S."/>
            <person name="Nolan M."/>
            <person name="Ohm R."/>
            <person name="Pangilinan J."/>
            <person name="Park H.-J."/>
            <person name="Ramirez L."/>
            <person name="Alfaro M."/>
            <person name="Sun H."/>
            <person name="Tritt A."/>
            <person name="Yoshinaga Y."/>
            <person name="Zwiers L.-H."/>
            <person name="Turgeon B."/>
            <person name="Goodwin S."/>
            <person name="Spatafora J."/>
            <person name="Crous P."/>
            <person name="Grigoriev I."/>
        </authorList>
    </citation>
    <scope>NUCLEOTIDE SEQUENCE</scope>
    <source>
        <strain evidence="2">CBS 675.92</strain>
    </source>
</reference>